<dbReference type="EMBL" id="JADNRY010000118">
    <property type="protein sequence ID" value="KAF9064667.1"/>
    <property type="molecule type" value="Genomic_DNA"/>
</dbReference>
<name>A0A9P5U3J7_9AGAR</name>
<proteinExistence type="predicted"/>
<keyword evidence="1" id="KW-0812">Transmembrane</keyword>
<accession>A0A9P5U3J7</accession>
<keyword evidence="3" id="KW-1185">Reference proteome</keyword>
<dbReference type="AlphaFoldDB" id="A0A9P5U3J7"/>
<sequence>MLLSNTAFGDQELKHVTISLAYDFLAYAGLPSMGLSWRVILEVQDETRHLQGKSRPTWCLSQPMLPFVKNAFDLDHGQLTNVKYSSDRENCGCQDGNGSSAAPSPTSGWPWTPVLLAPIELVVQALALALLLEPVLCLLHLWLAGSACCDSSPSSVAGSGSDLGPALHRFGTFIFSAICWAVFWLLPCLGQLQ</sequence>
<organism evidence="2 3">
    <name type="scientific">Rhodocollybia butyracea</name>
    <dbReference type="NCBI Taxonomy" id="206335"/>
    <lineage>
        <taxon>Eukaryota</taxon>
        <taxon>Fungi</taxon>
        <taxon>Dikarya</taxon>
        <taxon>Basidiomycota</taxon>
        <taxon>Agaricomycotina</taxon>
        <taxon>Agaricomycetes</taxon>
        <taxon>Agaricomycetidae</taxon>
        <taxon>Agaricales</taxon>
        <taxon>Marasmiineae</taxon>
        <taxon>Omphalotaceae</taxon>
        <taxon>Rhodocollybia</taxon>
    </lineage>
</organism>
<keyword evidence="1" id="KW-1133">Transmembrane helix</keyword>
<evidence type="ECO:0000313" key="3">
    <source>
        <dbReference type="Proteomes" id="UP000772434"/>
    </source>
</evidence>
<feature type="transmembrane region" description="Helical" evidence="1">
    <location>
        <begin position="170"/>
        <end position="189"/>
    </location>
</feature>
<dbReference type="Proteomes" id="UP000772434">
    <property type="component" value="Unassembled WGS sequence"/>
</dbReference>
<gene>
    <name evidence="2" type="ORF">BDP27DRAFT_1405221</name>
</gene>
<reference evidence="2" key="1">
    <citation type="submission" date="2020-11" db="EMBL/GenBank/DDBJ databases">
        <authorList>
            <consortium name="DOE Joint Genome Institute"/>
            <person name="Ahrendt S."/>
            <person name="Riley R."/>
            <person name="Andreopoulos W."/>
            <person name="Labutti K."/>
            <person name="Pangilinan J."/>
            <person name="Ruiz-Duenas F.J."/>
            <person name="Barrasa J.M."/>
            <person name="Sanchez-Garcia M."/>
            <person name="Camarero S."/>
            <person name="Miyauchi S."/>
            <person name="Serrano A."/>
            <person name="Linde D."/>
            <person name="Babiker R."/>
            <person name="Drula E."/>
            <person name="Ayuso-Fernandez I."/>
            <person name="Pacheco R."/>
            <person name="Padilla G."/>
            <person name="Ferreira P."/>
            <person name="Barriuso J."/>
            <person name="Kellner H."/>
            <person name="Castanera R."/>
            <person name="Alfaro M."/>
            <person name="Ramirez L."/>
            <person name="Pisabarro A.G."/>
            <person name="Kuo A."/>
            <person name="Tritt A."/>
            <person name="Lipzen A."/>
            <person name="He G."/>
            <person name="Yan M."/>
            <person name="Ng V."/>
            <person name="Cullen D."/>
            <person name="Martin F."/>
            <person name="Rosso M.-N."/>
            <person name="Henrissat B."/>
            <person name="Hibbett D."/>
            <person name="Martinez A.T."/>
            <person name="Grigoriev I.V."/>
        </authorList>
    </citation>
    <scope>NUCLEOTIDE SEQUENCE</scope>
    <source>
        <strain evidence="2">AH 40177</strain>
    </source>
</reference>
<protein>
    <submittedName>
        <fullName evidence="2">Uncharacterized protein</fullName>
    </submittedName>
</protein>
<evidence type="ECO:0000313" key="2">
    <source>
        <dbReference type="EMBL" id="KAF9064667.1"/>
    </source>
</evidence>
<evidence type="ECO:0000256" key="1">
    <source>
        <dbReference type="SAM" id="Phobius"/>
    </source>
</evidence>
<comment type="caution">
    <text evidence="2">The sequence shown here is derived from an EMBL/GenBank/DDBJ whole genome shotgun (WGS) entry which is preliminary data.</text>
</comment>
<keyword evidence="1" id="KW-0472">Membrane</keyword>